<sequence length="148" mass="15825">MGVVHEYFVLDDDEQAEGLVGSFGDGVLGVEATTELVSLEALLLGLSPHWPATKELMDRPDHSVTVAADAEDPADVNVVVSKVADHTTALIADATPERLAAAMEPWSQTEEFAGYVSAVDLAEMMEQVLPLFKQAAAQGQHVYVRTSC</sequence>
<comment type="caution">
    <text evidence="1">The sequence shown here is derived from an EMBL/GenBank/DDBJ whole genome shotgun (WGS) entry which is preliminary data.</text>
</comment>
<evidence type="ECO:0000313" key="1">
    <source>
        <dbReference type="EMBL" id="TDZ77352.1"/>
    </source>
</evidence>
<organism evidence="1 2">
    <name type="scientific">Mycobacteroides salmoniphilum</name>
    <dbReference type="NCBI Taxonomy" id="404941"/>
    <lineage>
        <taxon>Bacteria</taxon>
        <taxon>Bacillati</taxon>
        <taxon>Actinomycetota</taxon>
        <taxon>Actinomycetes</taxon>
        <taxon>Mycobacteriales</taxon>
        <taxon>Mycobacteriaceae</taxon>
        <taxon>Mycobacteroides</taxon>
    </lineage>
</organism>
<dbReference type="EMBL" id="PECH01000010">
    <property type="protein sequence ID" value="TDZ77352.1"/>
    <property type="molecule type" value="Genomic_DNA"/>
</dbReference>
<dbReference type="Proteomes" id="UP000295117">
    <property type="component" value="Unassembled WGS sequence"/>
</dbReference>
<name>A0A4R8RZD0_9MYCO</name>
<dbReference type="RefSeq" id="WP_134073915.1">
    <property type="nucleotide sequence ID" value="NZ_PECH01000010.1"/>
</dbReference>
<protein>
    <recommendedName>
        <fullName evidence="3">DUF1877 domain-containing protein</fullName>
    </recommendedName>
</protein>
<evidence type="ECO:0008006" key="3">
    <source>
        <dbReference type="Google" id="ProtNLM"/>
    </source>
</evidence>
<dbReference type="AlphaFoldDB" id="A0A4R8RZD0"/>
<gene>
    <name evidence="1" type="ORF">DE4585_04744</name>
</gene>
<accession>A0A4R8RZD0</accession>
<reference evidence="1 2" key="1">
    <citation type="journal article" date="2019" name="Sci. Rep.">
        <title>Extended insight into the Mycobacterium chelonae-abscessus complex through whole genome sequencing of Mycobacterium salmoniphilum outbreak and Mycobacterium salmoniphilum-like strains.</title>
        <authorList>
            <person name="Behra P.R.K."/>
            <person name="Das S."/>
            <person name="Pettersson B.M.F."/>
            <person name="Shirreff L."/>
            <person name="DuCote T."/>
            <person name="Jacobsson K.G."/>
            <person name="Ennis D.G."/>
            <person name="Kirsebom L.A."/>
        </authorList>
    </citation>
    <scope>NUCLEOTIDE SEQUENCE [LARGE SCALE GENOMIC DNA]</scope>
    <source>
        <strain evidence="1 2">DE 4585</strain>
    </source>
</reference>
<proteinExistence type="predicted"/>
<evidence type="ECO:0000313" key="2">
    <source>
        <dbReference type="Proteomes" id="UP000295117"/>
    </source>
</evidence>